<feature type="transmembrane region" description="Helical" evidence="7">
    <location>
        <begin position="383"/>
        <end position="407"/>
    </location>
</feature>
<dbReference type="CDD" id="cd06421">
    <property type="entry name" value="CESA_CelA_like"/>
    <property type="match status" value="1"/>
</dbReference>
<evidence type="ECO:0000313" key="8">
    <source>
        <dbReference type="EMBL" id="KUG07683.1"/>
    </source>
</evidence>
<evidence type="ECO:0000256" key="5">
    <source>
        <dbReference type="ARBA" id="ARBA00022989"/>
    </source>
</evidence>
<protein>
    <recommendedName>
        <fullName evidence="10">Cellulose synthase</fullName>
    </recommendedName>
</protein>
<reference evidence="8 9" key="1">
    <citation type="submission" date="2015-11" db="EMBL/GenBank/DDBJ databases">
        <title>Solirubrum puertoriconensis gen. nov. an environmental bacteria isolated in Puerto Rico.</title>
        <authorList>
            <person name="Cuebas-Irizarry M.F."/>
            <person name="Montalvo-Rodriguez R."/>
        </authorList>
    </citation>
    <scope>NUCLEOTIDE SEQUENCE [LARGE SCALE GENOMIC DNA]</scope>
    <source>
        <strain evidence="8 9">MC1A</strain>
    </source>
</reference>
<dbReference type="Gene3D" id="3.20.20.80">
    <property type="entry name" value="Glycosidases"/>
    <property type="match status" value="1"/>
</dbReference>
<dbReference type="SUPFAM" id="SSF51445">
    <property type="entry name" value="(Trans)glycosidases"/>
    <property type="match status" value="1"/>
</dbReference>
<accession>A0A9X0HKQ8</accession>
<evidence type="ECO:0000256" key="6">
    <source>
        <dbReference type="ARBA" id="ARBA00023136"/>
    </source>
</evidence>
<evidence type="ECO:0000256" key="7">
    <source>
        <dbReference type="SAM" id="Phobius"/>
    </source>
</evidence>
<feature type="transmembrane region" description="Helical" evidence="7">
    <location>
        <begin position="454"/>
        <end position="474"/>
    </location>
</feature>
<evidence type="ECO:0000256" key="4">
    <source>
        <dbReference type="ARBA" id="ARBA00022692"/>
    </source>
</evidence>
<dbReference type="AlphaFoldDB" id="A0A9X0HKQ8"/>
<feature type="transmembrane region" description="Helical" evidence="7">
    <location>
        <begin position="353"/>
        <end position="371"/>
    </location>
</feature>
<evidence type="ECO:0008006" key="10">
    <source>
        <dbReference type="Google" id="ProtNLM"/>
    </source>
</evidence>
<evidence type="ECO:0000256" key="1">
    <source>
        <dbReference type="ARBA" id="ARBA00004141"/>
    </source>
</evidence>
<name>A0A9X0HKQ8_SOLP1</name>
<dbReference type="PANTHER" id="PTHR43867">
    <property type="entry name" value="CELLULOSE SYNTHASE CATALYTIC SUBUNIT A [UDP-FORMING]"/>
    <property type="match status" value="1"/>
</dbReference>
<comment type="caution">
    <text evidence="8">The sequence shown here is derived from an EMBL/GenBank/DDBJ whole genome shotgun (WGS) entry which is preliminary data.</text>
</comment>
<feature type="transmembrane region" description="Helical" evidence="7">
    <location>
        <begin position="320"/>
        <end position="341"/>
    </location>
</feature>
<keyword evidence="4 7" id="KW-0812">Transmembrane</keyword>
<dbReference type="InterPro" id="IPR029044">
    <property type="entry name" value="Nucleotide-diphossugar_trans"/>
</dbReference>
<comment type="subcellular location">
    <subcellularLocation>
        <location evidence="1">Membrane</location>
        <topology evidence="1">Multi-pass membrane protein</topology>
    </subcellularLocation>
</comment>
<evidence type="ECO:0000256" key="2">
    <source>
        <dbReference type="ARBA" id="ARBA00022676"/>
    </source>
</evidence>
<dbReference type="Pfam" id="PF13641">
    <property type="entry name" value="Glyco_tranf_2_3"/>
    <property type="match status" value="1"/>
</dbReference>
<dbReference type="GO" id="GO:0005886">
    <property type="term" value="C:plasma membrane"/>
    <property type="evidence" value="ECO:0007669"/>
    <property type="project" value="TreeGrafter"/>
</dbReference>
<gene>
    <name evidence="8" type="ORF">ASU33_15275</name>
</gene>
<keyword evidence="9" id="KW-1185">Reference proteome</keyword>
<keyword evidence="6 7" id="KW-0472">Membrane</keyword>
<feature type="transmembrane region" description="Helical" evidence="7">
    <location>
        <begin position="519"/>
        <end position="537"/>
    </location>
</feature>
<sequence>MRLLIILGVAALLYFLIWFIDPAHVGYRPLFWLLTISLGFKVLRTLHEWVHYAGVSLPVPPDTLPASTAPQLRVDMLTTACPGEPRDMVARTLRAMQRVRYPHTSYLCDEGNDPWLRALCEELGVVHVTRTEKIDAKAGNINNALRQATGDICVVLDPDHVPTPDFLDEVLPYFADPTVGFVQVVQAYGNQHESLVARGAAEQTYHFYGPLMMGMHRYGTAMAIGANCTFRRAALDSIGGHAAGLTEDMHTAMRLHAAGWRSVYVPKVVSRGLVPSSLGAFYAQQLKWARGSFELLFRVYPKLFSRFSFAQKLHYLTLPLYFLSGIISLIDIAVPLLCLFTARFPWYVSLPQLALHAAPLLLLSVLIRLYAQRWLREPHESGMHLVGGILRVGTWWVYSLGFIYALLKVRVPYIPTPKEGTLKNELKLALPNLLVAALSVVAVKYARIIAVDKYTNVLAGLVLLNAAILTVAAFMGQHRMLHNLVTDMAQRPYRQLVLALERLQAWFGHRLPLLLRRQMLPLAAVMVLVIIGGPALYRFALDQKTGAPRWIAAGPASVVTGRVVASTGTEGLNRPVSENFVQQPSTNQIVALDYACTPAELPWVLAEFAERPEVPMITLQVSGYETPATWQRVAEAVQSLGQPVLLKPLLPYTTPSTYRDNWRTMVKSFRKAEASNVSWVWSAPHPDSLLAYMPGAAYLNWVAIDCLRPDDAASIKTVYEPYRQQIGACLELHPKPVLLLAAQQPRGSRAEQANALASLYPEVRAVVFTPYLHPESIAWRQLALPAASN</sequence>
<dbReference type="InterPro" id="IPR050321">
    <property type="entry name" value="Glycosyltr_2/OpgH_subfam"/>
</dbReference>
<dbReference type="SUPFAM" id="SSF53448">
    <property type="entry name" value="Nucleotide-diphospho-sugar transferases"/>
    <property type="match status" value="1"/>
</dbReference>
<dbReference type="Gene3D" id="3.90.550.10">
    <property type="entry name" value="Spore Coat Polysaccharide Biosynthesis Protein SpsA, Chain A"/>
    <property type="match status" value="1"/>
</dbReference>
<proteinExistence type="predicted"/>
<feature type="transmembrane region" description="Helical" evidence="7">
    <location>
        <begin position="428"/>
        <end position="448"/>
    </location>
</feature>
<dbReference type="EMBL" id="LNAL01000007">
    <property type="protein sequence ID" value="KUG07683.1"/>
    <property type="molecule type" value="Genomic_DNA"/>
</dbReference>
<keyword evidence="2" id="KW-0328">Glycosyltransferase</keyword>
<dbReference type="Proteomes" id="UP000054223">
    <property type="component" value="Unassembled WGS sequence"/>
</dbReference>
<dbReference type="GO" id="GO:0016758">
    <property type="term" value="F:hexosyltransferase activity"/>
    <property type="evidence" value="ECO:0007669"/>
    <property type="project" value="TreeGrafter"/>
</dbReference>
<evidence type="ECO:0000313" key="9">
    <source>
        <dbReference type="Proteomes" id="UP000054223"/>
    </source>
</evidence>
<dbReference type="InterPro" id="IPR017853">
    <property type="entry name" value="GH"/>
</dbReference>
<dbReference type="PANTHER" id="PTHR43867:SF2">
    <property type="entry name" value="CELLULOSE SYNTHASE CATALYTIC SUBUNIT A [UDP-FORMING]"/>
    <property type="match status" value="1"/>
</dbReference>
<organism evidence="8 9">
    <name type="scientific">Solirubrum puertoriconensis</name>
    <dbReference type="NCBI Taxonomy" id="1751427"/>
    <lineage>
        <taxon>Bacteria</taxon>
        <taxon>Pseudomonadati</taxon>
        <taxon>Bacteroidota</taxon>
        <taxon>Cytophagia</taxon>
        <taxon>Cytophagales</taxon>
    </lineage>
</organism>
<dbReference type="OrthoDB" id="9802773at2"/>
<keyword evidence="3" id="KW-0808">Transferase</keyword>
<keyword evidence="5 7" id="KW-1133">Transmembrane helix</keyword>
<evidence type="ECO:0000256" key="3">
    <source>
        <dbReference type="ARBA" id="ARBA00022679"/>
    </source>
</evidence>